<keyword evidence="1" id="KW-0812">Transmembrane</keyword>
<keyword evidence="1" id="KW-0472">Membrane</keyword>
<protein>
    <submittedName>
        <fullName evidence="2">Uncharacterized protein</fullName>
    </submittedName>
</protein>
<feature type="transmembrane region" description="Helical" evidence="1">
    <location>
        <begin position="83"/>
        <end position="103"/>
    </location>
</feature>
<keyword evidence="1" id="KW-1133">Transmembrane helix</keyword>
<dbReference type="KEGG" id="ark:D6B99_01305"/>
<gene>
    <name evidence="2" type="ORF">D6B99_01305</name>
</gene>
<reference evidence="2 3" key="1">
    <citation type="submission" date="2018-09" db="EMBL/GenBank/DDBJ databases">
        <title>Arachidicoccus sp. nov., a bacterium isolated from soil.</title>
        <authorList>
            <person name="Weon H.-Y."/>
            <person name="Kwon S.-W."/>
            <person name="Lee S.A."/>
        </authorList>
    </citation>
    <scope>NUCLEOTIDE SEQUENCE [LARGE SCALE GENOMIC DNA]</scope>
    <source>
        <strain evidence="2 3">KIS59-12</strain>
    </source>
</reference>
<dbReference type="Proteomes" id="UP000266118">
    <property type="component" value="Chromosome"/>
</dbReference>
<dbReference type="EMBL" id="CP032489">
    <property type="protein sequence ID" value="AYD46370.1"/>
    <property type="molecule type" value="Genomic_DNA"/>
</dbReference>
<sequence length="146" mass="17367">MMPSYKFDYKKLRSEIFLRYDIELDETSLSILHILLVETKAELLKNTRSINEATEKINDNTTSLQVDSQHPRWQAFWFGMGKLGFSIIFSVTLLFMLGFVYTVQKKENEQINQEWLWYKTYYELSQTHKATAVKEFLKDNPPPKEK</sequence>
<evidence type="ECO:0000313" key="3">
    <source>
        <dbReference type="Proteomes" id="UP000266118"/>
    </source>
</evidence>
<accession>A0A386HLH8</accession>
<proteinExistence type="predicted"/>
<keyword evidence="3" id="KW-1185">Reference proteome</keyword>
<evidence type="ECO:0000313" key="2">
    <source>
        <dbReference type="EMBL" id="AYD46370.1"/>
    </source>
</evidence>
<dbReference type="AlphaFoldDB" id="A0A386HLH8"/>
<dbReference type="RefSeq" id="WP_119984324.1">
    <property type="nucleotide sequence ID" value="NZ_CP032489.1"/>
</dbReference>
<organism evidence="2 3">
    <name type="scientific">Arachidicoccus soli</name>
    <dbReference type="NCBI Taxonomy" id="2341117"/>
    <lineage>
        <taxon>Bacteria</taxon>
        <taxon>Pseudomonadati</taxon>
        <taxon>Bacteroidota</taxon>
        <taxon>Chitinophagia</taxon>
        <taxon>Chitinophagales</taxon>
        <taxon>Chitinophagaceae</taxon>
        <taxon>Arachidicoccus</taxon>
    </lineage>
</organism>
<evidence type="ECO:0000256" key="1">
    <source>
        <dbReference type="SAM" id="Phobius"/>
    </source>
</evidence>
<name>A0A386HLH8_9BACT</name>
<dbReference type="OrthoDB" id="670138at2"/>